<comment type="caution">
    <text evidence="1">The sequence shown here is derived from an EMBL/GenBank/DDBJ whole genome shotgun (WGS) entry which is preliminary data.</text>
</comment>
<keyword evidence="2" id="KW-1185">Reference proteome</keyword>
<protein>
    <submittedName>
        <fullName evidence="1">Esterase family protein</fullName>
    </submittedName>
</protein>
<dbReference type="Gene3D" id="3.40.50.1820">
    <property type="entry name" value="alpha/beta hydrolase"/>
    <property type="match status" value="1"/>
</dbReference>
<dbReference type="AlphaFoldDB" id="A0A4S4FM16"/>
<dbReference type="Pfam" id="PF00756">
    <property type="entry name" value="Esterase"/>
    <property type="match status" value="1"/>
</dbReference>
<organism evidence="1 2">
    <name type="scientific">Orlajensenia flava</name>
    <dbReference type="NCBI Taxonomy" id="2565934"/>
    <lineage>
        <taxon>Bacteria</taxon>
        <taxon>Bacillati</taxon>
        <taxon>Actinomycetota</taxon>
        <taxon>Actinomycetes</taxon>
        <taxon>Micrococcales</taxon>
        <taxon>Microbacteriaceae</taxon>
        <taxon>Orlajensenia</taxon>
    </lineage>
</organism>
<evidence type="ECO:0000313" key="1">
    <source>
        <dbReference type="EMBL" id="THG30415.1"/>
    </source>
</evidence>
<dbReference type="InterPro" id="IPR050583">
    <property type="entry name" value="Mycobacterial_A85_antigen"/>
</dbReference>
<dbReference type="SUPFAM" id="SSF53474">
    <property type="entry name" value="alpha/beta-Hydrolases"/>
    <property type="match status" value="1"/>
</dbReference>
<accession>A0A4S4FM16</accession>
<reference evidence="1 2" key="1">
    <citation type="submission" date="2019-04" db="EMBL/GenBank/DDBJ databases">
        <authorList>
            <person name="Jiang L."/>
        </authorList>
    </citation>
    <scope>NUCLEOTIDE SEQUENCE [LARGE SCALE GENOMIC DNA]</scope>
    <source>
        <strain evidence="1 2">YIM 131861</strain>
    </source>
</reference>
<gene>
    <name evidence="1" type="ORF">E6C70_15380</name>
</gene>
<dbReference type="RefSeq" id="WP_136425382.1">
    <property type="nucleotide sequence ID" value="NZ_SSSN01000014.1"/>
</dbReference>
<dbReference type="OrthoDB" id="184858at2"/>
<name>A0A4S4FM16_9MICO</name>
<dbReference type="Proteomes" id="UP000307380">
    <property type="component" value="Unassembled WGS sequence"/>
</dbReference>
<dbReference type="EMBL" id="SSSN01000014">
    <property type="protein sequence ID" value="THG30415.1"/>
    <property type="molecule type" value="Genomic_DNA"/>
</dbReference>
<dbReference type="PANTHER" id="PTHR48098:SF1">
    <property type="entry name" value="DIACYLGLYCEROL ACYLTRANSFERASE_MYCOLYLTRANSFERASE AG85A"/>
    <property type="match status" value="1"/>
</dbReference>
<proteinExistence type="predicted"/>
<sequence>MALMQCSFFSEVLGVSTHANVILPQEALDGRPVPVLYLLHGRSDDETAWLRWSAIERHVSELRLAVVMPNGARSFYTDQAVGYDYFTFISEELPATMRAFFPLSEAREDTFVAGLSMGGYGALKWALGKPGAVAAAASLSGALDVVGRERDDEWLANHGSVERAQAVDDDLLALIDGLTAEASPALYVSCGTDDRLLAENRRFRDRAESRGLPLTYAELAGGHEWRLWDEEIQRVLAWLPLRARA</sequence>
<dbReference type="GO" id="GO:0016747">
    <property type="term" value="F:acyltransferase activity, transferring groups other than amino-acyl groups"/>
    <property type="evidence" value="ECO:0007669"/>
    <property type="project" value="TreeGrafter"/>
</dbReference>
<dbReference type="InterPro" id="IPR000801">
    <property type="entry name" value="Esterase-like"/>
</dbReference>
<evidence type="ECO:0000313" key="2">
    <source>
        <dbReference type="Proteomes" id="UP000307380"/>
    </source>
</evidence>
<dbReference type="InterPro" id="IPR029058">
    <property type="entry name" value="AB_hydrolase_fold"/>
</dbReference>
<dbReference type="PANTHER" id="PTHR48098">
    <property type="entry name" value="ENTEROCHELIN ESTERASE-RELATED"/>
    <property type="match status" value="1"/>
</dbReference>